<keyword evidence="1" id="KW-1133">Transmembrane helix</keyword>
<dbReference type="AlphaFoldDB" id="A0A1G2DFV8"/>
<evidence type="ECO:0000313" key="3">
    <source>
        <dbReference type="Proteomes" id="UP000178636"/>
    </source>
</evidence>
<feature type="transmembrane region" description="Helical" evidence="1">
    <location>
        <begin position="409"/>
        <end position="429"/>
    </location>
</feature>
<accession>A0A1G2DFV8</accession>
<sequence length="536" mass="61680">MNFESKETLSPPIEDLVAYLGRAASDAEEAHPAQHQEPYFLSRISDRAGALYEKVRGAVDNKEEHFLRRHAIRRVVKRVGWLSGDPKIIAQTLIAELYRGGHLPRRRVSALVVEEVERSIAGFIALSRAVERTVTVPEFLRLRIYLLDIVSGAVEDRLYSTYNEEAVVTTLARILSESIHGDVPQCSEDAKAKLFYLSAWRSMFGADRSLSVYKLWTLEYPHWEHVDRESATQLAEVFARFVTRTETLLDDPFIDRLVHRTHNHAVAMTVIYGLVKRYRFGLETVMKDPAQFDRYVRETIALMYRRDIDRARRRSWRALLYIFLTKALVIFLAESLYLSALRAGGIEPLSLGINLLFHPLLLFFITRGIFPPAKENTERLVRLIGALVYGKEFPTIVVRTKSWGILGDIALAFYVVILSGLFVGIIALLEKLNFHSIDIASFLLFLVLVVYFGFRIRYTARRMELMGGHEGFFRSLAELAALPLVSSGRWLVTKFERLNIVAIFLDFFIELPFKLVLDFFDVFSRMLREKKEEIYS</sequence>
<keyword evidence="1" id="KW-0812">Transmembrane</keyword>
<organism evidence="2 3">
    <name type="scientific">Candidatus Lloydbacteria bacterium RIFCSPHIGHO2_02_FULL_54_17</name>
    <dbReference type="NCBI Taxonomy" id="1798664"/>
    <lineage>
        <taxon>Bacteria</taxon>
        <taxon>Candidatus Lloydiibacteriota</taxon>
    </lineage>
</organism>
<feature type="transmembrane region" description="Helical" evidence="1">
    <location>
        <begin position="435"/>
        <end position="454"/>
    </location>
</feature>
<evidence type="ECO:0000313" key="2">
    <source>
        <dbReference type="EMBL" id="OGZ12322.1"/>
    </source>
</evidence>
<dbReference type="Proteomes" id="UP000178636">
    <property type="component" value="Unassembled WGS sequence"/>
</dbReference>
<gene>
    <name evidence="2" type="ORF">A3C93_03350</name>
</gene>
<feature type="transmembrane region" description="Helical" evidence="1">
    <location>
        <begin position="318"/>
        <end position="339"/>
    </location>
</feature>
<comment type="caution">
    <text evidence="2">The sequence shown here is derived from an EMBL/GenBank/DDBJ whole genome shotgun (WGS) entry which is preliminary data.</text>
</comment>
<dbReference type="EMBL" id="MHLO01000020">
    <property type="protein sequence ID" value="OGZ12322.1"/>
    <property type="molecule type" value="Genomic_DNA"/>
</dbReference>
<name>A0A1G2DFV8_9BACT</name>
<keyword evidence="1" id="KW-0472">Membrane</keyword>
<protein>
    <submittedName>
        <fullName evidence="2">Uncharacterized protein</fullName>
    </submittedName>
</protein>
<feature type="transmembrane region" description="Helical" evidence="1">
    <location>
        <begin position="351"/>
        <end position="370"/>
    </location>
</feature>
<dbReference type="STRING" id="1798664.A3C93_03350"/>
<proteinExistence type="predicted"/>
<evidence type="ECO:0000256" key="1">
    <source>
        <dbReference type="SAM" id="Phobius"/>
    </source>
</evidence>
<reference evidence="2 3" key="1">
    <citation type="journal article" date="2016" name="Nat. Commun.">
        <title>Thousands of microbial genomes shed light on interconnected biogeochemical processes in an aquifer system.</title>
        <authorList>
            <person name="Anantharaman K."/>
            <person name="Brown C.T."/>
            <person name="Hug L.A."/>
            <person name="Sharon I."/>
            <person name="Castelle C.J."/>
            <person name="Probst A.J."/>
            <person name="Thomas B.C."/>
            <person name="Singh A."/>
            <person name="Wilkins M.J."/>
            <person name="Karaoz U."/>
            <person name="Brodie E.L."/>
            <person name="Williams K.H."/>
            <person name="Hubbard S.S."/>
            <person name="Banfield J.F."/>
        </authorList>
    </citation>
    <scope>NUCLEOTIDE SEQUENCE [LARGE SCALE GENOMIC DNA]</scope>
</reference>